<accession>A0A841FBV2</accession>
<gene>
    <name evidence="1" type="ORF">HNR73_000692</name>
</gene>
<name>A0A841FBV2_9ACTN</name>
<dbReference type="Proteomes" id="UP000548476">
    <property type="component" value="Unassembled WGS sequence"/>
</dbReference>
<reference evidence="1 2" key="1">
    <citation type="submission" date="2020-08" db="EMBL/GenBank/DDBJ databases">
        <title>Genomic Encyclopedia of Type Strains, Phase IV (KMG-IV): sequencing the most valuable type-strain genomes for metagenomic binning, comparative biology and taxonomic classification.</title>
        <authorList>
            <person name="Goeker M."/>
        </authorList>
    </citation>
    <scope>NUCLEOTIDE SEQUENCE [LARGE SCALE GENOMIC DNA]</scope>
    <source>
        <strain evidence="1 2">YIM 65646</strain>
    </source>
</reference>
<protein>
    <submittedName>
        <fullName evidence="1">Uncharacterized protein</fullName>
    </submittedName>
</protein>
<evidence type="ECO:0000313" key="2">
    <source>
        <dbReference type="Proteomes" id="UP000548476"/>
    </source>
</evidence>
<organism evidence="1 2">
    <name type="scientific">Phytomonospora endophytica</name>
    <dbReference type="NCBI Taxonomy" id="714109"/>
    <lineage>
        <taxon>Bacteria</taxon>
        <taxon>Bacillati</taxon>
        <taxon>Actinomycetota</taxon>
        <taxon>Actinomycetes</taxon>
        <taxon>Micromonosporales</taxon>
        <taxon>Micromonosporaceae</taxon>
        <taxon>Phytomonospora</taxon>
    </lineage>
</organism>
<comment type="caution">
    <text evidence="1">The sequence shown here is derived from an EMBL/GenBank/DDBJ whole genome shotgun (WGS) entry which is preliminary data.</text>
</comment>
<keyword evidence="2" id="KW-1185">Reference proteome</keyword>
<proteinExistence type="predicted"/>
<sequence>MAGVKFSDAALTAYQLKIREQIDAIEDVIIPKLKGDLAVEPAFGKFPQAVQAGAKYRENYDKAWQDIQKLRNALKAIDESATTTLKNYGKAEDDNTVKQ</sequence>
<dbReference type="AlphaFoldDB" id="A0A841FBV2"/>
<evidence type="ECO:0000313" key="1">
    <source>
        <dbReference type="EMBL" id="MBB6032845.1"/>
    </source>
</evidence>
<dbReference type="EMBL" id="JACHGT010000002">
    <property type="protein sequence ID" value="MBB6032845.1"/>
    <property type="molecule type" value="Genomic_DNA"/>
</dbReference>
<dbReference type="RefSeq" id="WP_184785780.1">
    <property type="nucleotide sequence ID" value="NZ_BONT01000020.1"/>
</dbReference>